<evidence type="ECO:0000256" key="1">
    <source>
        <dbReference type="ARBA" id="ARBA00005505"/>
    </source>
</evidence>
<dbReference type="PANTHER" id="PTHR22984">
    <property type="entry name" value="SERINE/THREONINE-PROTEIN KINASE PIM"/>
    <property type="match status" value="1"/>
</dbReference>
<protein>
    <recommendedName>
        <fullName evidence="2">non-specific serine/threonine protein kinase</fullName>
        <ecNumber evidence="2">2.7.11.1</ecNumber>
    </recommendedName>
</protein>
<name>A0A9Q1FRB6_SYNKA</name>
<keyword evidence="5" id="KW-0547">Nucleotide-binding</keyword>
<dbReference type="Gene3D" id="1.10.510.10">
    <property type="entry name" value="Transferase(Phosphotransferase) domain 1"/>
    <property type="match status" value="1"/>
</dbReference>
<dbReference type="GO" id="GO:0005524">
    <property type="term" value="F:ATP binding"/>
    <property type="evidence" value="ECO:0007669"/>
    <property type="project" value="UniProtKB-KW"/>
</dbReference>
<evidence type="ECO:0000256" key="7">
    <source>
        <dbReference type="ARBA" id="ARBA00022840"/>
    </source>
</evidence>
<organism evidence="12 13">
    <name type="scientific">Synaphobranchus kaupii</name>
    <name type="common">Kaup's arrowtooth eel</name>
    <dbReference type="NCBI Taxonomy" id="118154"/>
    <lineage>
        <taxon>Eukaryota</taxon>
        <taxon>Metazoa</taxon>
        <taxon>Chordata</taxon>
        <taxon>Craniata</taxon>
        <taxon>Vertebrata</taxon>
        <taxon>Euteleostomi</taxon>
        <taxon>Actinopterygii</taxon>
        <taxon>Neopterygii</taxon>
        <taxon>Teleostei</taxon>
        <taxon>Anguilliformes</taxon>
        <taxon>Synaphobranchidae</taxon>
        <taxon>Synaphobranchus</taxon>
    </lineage>
</organism>
<accession>A0A9Q1FRB6</accession>
<dbReference type="SMART" id="SM00220">
    <property type="entry name" value="S_TKc"/>
    <property type="match status" value="1"/>
</dbReference>
<evidence type="ECO:0000259" key="11">
    <source>
        <dbReference type="PROSITE" id="PS50011"/>
    </source>
</evidence>
<dbReference type="EMBL" id="JAINUF010000004">
    <property type="protein sequence ID" value="KAJ8364629.1"/>
    <property type="molecule type" value="Genomic_DNA"/>
</dbReference>
<evidence type="ECO:0000256" key="3">
    <source>
        <dbReference type="ARBA" id="ARBA00022527"/>
    </source>
</evidence>
<dbReference type="SUPFAM" id="SSF56112">
    <property type="entry name" value="Protein kinase-like (PK-like)"/>
    <property type="match status" value="1"/>
</dbReference>
<dbReference type="EC" id="2.7.11.1" evidence="2"/>
<comment type="caution">
    <text evidence="12">The sequence shown here is derived from an EMBL/GenBank/DDBJ whole genome shotgun (WGS) entry which is preliminary data.</text>
</comment>
<dbReference type="InterPro" id="IPR011009">
    <property type="entry name" value="Kinase-like_dom_sf"/>
</dbReference>
<dbReference type="AlphaFoldDB" id="A0A9Q1FRB6"/>
<dbReference type="PROSITE" id="PS00108">
    <property type="entry name" value="PROTEIN_KINASE_ST"/>
    <property type="match status" value="1"/>
</dbReference>
<sequence>MQKKQVVSNSHYADLPSYSSSSSDRKKKCLKKAKTLSIVDLTGLSSTSKSGFSLVLEDISGASSSSARTSSSSLLRLSLCGSDHLVSSSSVKWPTLTLEGRQQEIPLEVALLHIVGSGHPAPKGIVRLLEWFKLPTEVLLVLERPVPCEDLFDYVSNRGVHLGEEETKVIMRQLLEAVQVIHDRGVVHRDLKPENVLIESDSSHLQAHLIDFGCANLLRERPFTNFCGTTLYTAPEWFMENKLHGVSSTVWQLGMIMYEILHLRRPFSNADEIIQKPLMLRKDLSAECQHLLQWCLDKQPQGRPTVKEILQHPWLQ</sequence>
<dbReference type="OrthoDB" id="8596411at2759"/>
<comment type="similarity">
    <text evidence="1">Belongs to the protein kinase superfamily. CAMK Ser/Thr protein kinase family. PIM subfamily.</text>
</comment>
<dbReference type="Gene3D" id="3.30.200.20">
    <property type="entry name" value="Phosphorylase Kinase, domain 1"/>
    <property type="match status" value="1"/>
</dbReference>
<keyword evidence="6" id="KW-0418">Kinase</keyword>
<keyword evidence="3" id="KW-0723">Serine/threonine-protein kinase</keyword>
<evidence type="ECO:0000256" key="8">
    <source>
        <dbReference type="ARBA" id="ARBA00047899"/>
    </source>
</evidence>
<dbReference type="InterPro" id="IPR000719">
    <property type="entry name" value="Prot_kinase_dom"/>
</dbReference>
<dbReference type="PANTHER" id="PTHR22984:SF11">
    <property type="entry name" value="AURORA KINASE-RELATED"/>
    <property type="match status" value="1"/>
</dbReference>
<evidence type="ECO:0000256" key="9">
    <source>
        <dbReference type="ARBA" id="ARBA00048679"/>
    </source>
</evidence>
<gene>
    <name evidence="12" type="ORF">SKAU_G00134600</name>
</gene>
<feature type="region of interest" description="Disordered" evidence="10">
    <location>
        <begin position="1"/>
        <end position="26"/>
    </location>
</feature>
<evidence type="ECO:0000256" key="10">
    <source>
        <dbReference type="SAM" id="MobiDB-lite"/>
    </source>
</evidence>
<evidence type="ECO:0000256" key="4">
    <source>
        <dbReference type="ARBA" id="ARBA00022679"/>
    </source>
</evidence>
<keyword evidence="13" id="KW-1185">Reference proteome</keyword>
<evidence type="ECO:0000313" key="12">
    <source>
        <dbReference type="EMBL" id="KAJ8364629.1"/>
    </source>
</evidence>
<proteinExistence type="inferred from homology"/>
<keyword evidence="4" id="KW-0808">Transferase</keyword>
<evidence type="ECO:0000313" key="13">
    <source>
        <dbReference type="Proteomes" id="UP001152622"/>
    </source>
</evidence>
<dbReference type="GO" id="GO:0007346">
    <property type="term" value="P:regulation of mitotic cell cycle"/>
    <property type="evidence" value="ECO:0007669"/>
    <property type="project" value="TreeGrafter"/>
</dbReference>
<evidence type="ECO:0000256" key="2">
    <source>
        <dbReference type="ARBA" id="ARBA00012513"/>
    </source>
</evidence>
<evidence type="ECO:0000256" key="6">
    <source>
        <dbReference type="ARBA" id="ARBA00022777"/>
    </source>
</evidence>
<dbReference type="GO" id="GO:0005737">
    <property type="term" value="C:cytoplasm"/>
    <property type="evidence" value="ECO:0007669"/>
    <property type="project" value="TreeGrafter"/>
</dbReference>
<dbReference type="GO" id="GO:0004674">
    <property type="term" value="F:protein serine/threonine kinase activity"/>
    <property type="evidence" value="ECO:0007669"/>
    <property type="project" value="UniProtKB-KW"/>
</dbReference>
<dbReference type="Pfam" id="PF00069">
    <property type="entry name" value="Pkinase"/>
    <property type="match status" value="1"/>
</dbReference>
<dbReference type="PROSITE" id="PS50011">
    <property type="entry name" value="PROTEIN_KINASE_DOM"/>
    <property type="match status" value="1"/>
</dbReference>
<dbReference type="InterPro" id="IPR051138">
    <property type="entry name" value="PIM_Ser/Thr_kinase"/>
</dbReference>
<reference evidence="12" key="1">
    <citation type="journal article" date="2023" name="Science">
        <title>Genome structures resolve the early diversification of teleost fishes.</title>
        <authorList>
            <person name="Parey E."/>
            <person name="Louis A."/>
            <person name="Montfort J."/>
            <person name="Bouchez O."/>
            <person name="Roques C."/>
            <person name="Iampietro C."/>
            <person name="Lluch J."/>
            <person name="Castinel A."/>
            <person name="Donnadieu C."/>
            <person name="Desvignes T."/>
            <person name="Floi Bucao C."/>
            <person name="Jouanno E."/>
            <person name="Wen M."/>
            <person name="Mejri S."/>
            <person name="Dirks R."/>
            <person name="Jansen H."/>
            <person name="Henkel C."/>
            <person name="Chen W.J."/>
            <person name="Zahm M."/>
            <person name="Cabau C."/>
            <person name="Klopp C."/>
            <person name="Thompson A.W."/>
            <person name="Robinson-Rechavi M."/>
            <person name="Braasch I."/>
            <person name="Lecointre G."/>
            <person name="Bobe J."/>
            <person name="Postlethwait J.H."/>
            <person name="Berthelot C."/>
            <person name="Roest Crollius H."/>
            <person name="Guiguen Y."/>
        </authorList>
    </citation>
    <scope>NUCLEOTIDE SEQUENCE</scope>
    <source>
        <strain evidence="12">WJC10195</strain>
    </source>
</reference>
<comment type="catalytic activity">
    <reaction evidence="9">
        <text>L-seryl-[protein] + ATP = O-phospho-L-seryl-[protein] + ADP + H(+)</text>
        <dbReference type="Rhea" id="RHEA:17989"/>
        <dbReference type="Rhea" id="RHEA-COMP:9863"/>
        <dbReference type="Rhea" id="RHEA-COMP:11604"/>
        <dbReference type="ChEBI" id="CHEBI:15378"/>
        <dbReference type="ChEBI" id="CHEBI:29999"/>
        <dbReference type="ChEBI" id="CHEBI:30616"/>
        <dbReference type="ChEBI" id="CHEBI:83421"/>
        <dbReference type="ChEBI" id="CHEBI:456216"/>
        <dbReference type="EC" id="2.7.11.1"/>
    </reaction>
</comment>
<dbReference type="GO" id="GO:0043066">
    <property type="term" value="P:negative regulation of apoptotic process"/>
    <property type="evidence" value="ECO:0007669"/>
    <property type="project" value="TreeGrafter"/>
</dbReference>
<dbReference type="Proteomes" id="UP001152622">
    <property type="component" value="Chromosome 4"/>
</dbReference>
<feature type="domain" description="Protein kinase" evidence="11">
    <location>
        <begin position="41"/>
        <end position="315"/>
    </location>
</feature>
<comment type="catalytic activity">
    <reaction evidence="8">
        <text>L-threonyl-[protein] + ATP = O-phospho-L-threonyl-[protein] + ADP + H(+)</text>
        <dbReference type="Rhea" id="RHEA:46608"/>
        <dbReference type="Rhea" id="RHEA-COMP:11060"/>
        <dbReference type="Rhea" id="RHEA-COMP:11605"/>
        <dbReference type="ChEBI" id="CHEBI:15378"/>
        <dbReference type="ChEBI" id="CHEBI:30013"/>
        <dbReference type="ChEBI" id="CHEBI:30616"/>
        <dbReference type="ChEBI" id="CHEBI:61977"/>
        <dbReference type="ChEBI" id="CHEBI:456216"/>
        <dbReference type="EC" id="2.7.11.1"/>
    </reaction>
</comment>
<feature type="compositionally biased region" description="Polar residues" evidence="10">
    <location>
        <begin position="1"/>
        <end position="11"/>
    </location>
</feature>
<keyword evidence="7" id="KW-0067">ATP-binding</keyword>
<evidence type="ECO:0000256" key="5">
    <source>
        <dbReference type="ARBA" id="ARBA00022741"/>
    </source>
</evidence>
<dbReference type="InterPro" id="IPR008271">
    <property type="entry name" value="Ser/Thr_kinase_AS"/>
</dbReference>